<dbReference type="InterPro" id="IPR011583">
    <property type="entry name" value="Chitinase_II/V-like_cat"/>
</dbReference>
<dbReference type="Gene3D" id="3.10.50.10">
    <property type="match status" value="1"/>
</dbReference>
<accession>A0AA40CRV8</accession>
<keyword evidence="19" id="KW-1185">Reference proteome</keyword>
<reference evidence="18" key="1">
    <citation type="submission" date="2023-06" db="EMBL/GenBank/DDBJ databases">
        <title>Genome-scale phylogeny and comparative genomics of the fungal order Sordariales.</title>
        <authorList>
            <consortium name="Lawrence Berkeley National Laboratory"/>
            <person name="Hensen N."/>
            <person name="Bonometti L."/>
            <person name="Westerberg I."/>
            <person name="Brannstrom I.O."/>
            <person name="Guillou S."/>
            <person name="Cros-Aarteil S."/>
            <person name="Calhoun S."/>
            <person name="Haridas S."/>
            <person name="Kuo A."/>
            <person name="Mondo S."/>
            <person name="Pangilinan J."/>
            <person name="Riley R."/>
            <person name="Labutti K."/>
            <person name="Andreopoulos B."/>
            <person name="Lipzen A."/>
            <person name="Chen C."/>
            <person name="Yanf M."/>
            <person name="Daum C."/>
            <person name="Ng V."/>
            <person name="Clum A."/>
            <person name="Steindorff A."/>
            <person name="Ohm R."/>
            <person name="Martin F."/>
            <person name="Silar P."/>
            <person name="Natvig D."/>
            <person name="Lalanne C."/>
            <person name="Gautier V."/>
            <person name="Ament-Velasquez S.L."/>
            <person name="Kruys A."/>
            <person name="Hutchinson M.I."/>
            <person name="Powell A.J."/>
            <person name="Barry K."/>
            <person name="Miller A.N."/>
            <person name="Grigoriev I.V."/>
            <person name="Debuchy R."/>
            <person name="Gladieux P."/>
            <person name="Thoren M.H."/>
            <person name="Johannesson H."/>
        </authorList>
    </citation>
    <scope>NUCLEOTIDE SEQUENCE</scope>
    <source>
        <strain evidence="18">SMH2532-1</strain>
    </source>
</reference>
<dbReference type="SUPFAM" id="SSF54106">
    <property type="entry name" value="LysM domain"/>
    <property type="match status" value="1"/>
</dbReference>
<evidence type="ECO:0000259" key="17">
    <source>
        <dbReference type="PROSITE" id="PS51910"/>
    </source>
</evidence>
<dbReference type="PROSITE" id="PS51910">
    <property type="entry name" value="GH18_2"/>
    <property type="match status" value="1"/>
</dbReference>
<dbReference type="GO" id="GO:0006032">
    <property type="term" value="P:chitin catabolic process"/>
    <property type="evidence" value="ECO:0007669"/>
    <property type="project" value="UniProtKB-KW"/>
</dbReference>
<dbReference type="PROSITE" id="PS01095">
    <property type="entry name" value="GH18_1"/>
    <property type="match status" value="1"/>
</dbReference>
<dbReference type="InterPro" id="IPR036779">
    <property type="entry name" value="LysM_dom_sf"/>
</dbReference>
<comment type="similarity">
    <text evidence="3">Belongs to the glycosyl hydrolase 18 family. Chitinase class V subfamily.</text>
</comment>
<dbReference type="Proteomes" id="UP001174936">
    <property type="component" value="Unassembled WGS sequence"/>
</dbReference>
<dbReference type="InterPro" id="IPR053214">
    <property type="entry name" value="LysM12-like"/>
</dbReference>
<feature type="region of interest" description="Disordered" evidence="14">
    <location>
        <begin position="1137"/>
        <end position="1189"/>
    </location>
</feature>
<dbReference type="GO" id="GO:0005576">
    <property type="term" value="C:extracellular region"/>
    <property type="evidence" value="ECO:0007669"/>
    <property type="project" value="UniProtKB-SubCell"/>
</dbReference>
<dbReference type="InterPro" id="IPR001223">
    <property type="entry name" value="Glyco_hydro18_cat"/>
</dbReference>
<keyword evidence="12" id="KW-0624">Polysaccharide degradation</keyword>
<dbReference type="GO" id="GO:0000272">
    <property type="term" value="P:polysaccharide catabolic process"/>
    <property type="evidence" value="ECO:0007669"/>
    <property type="project" value="UniProtKB-KW"/>
</dbReference>
<evidence type="ECO:0000256" key="3">
    <source>
        <dbReference type="ARBA" id="ARBA00008682"/>
    </source>
</evidence>
<sequence>MSPPRPWLRLRAAAAVTLFWALGTNAAINLDGSPAVDPLTPEDPAPIASINTYHPDEHNCPLPCTDLSNVHSWVAYHSVKRLEDCDQRMLLSLSATQLLSDPLAPVLIRSCTLSSKGVDPLPAAMAETTVLDTNPKLSDDYVERGVDTEKACFSQGTPSKQNLAFFTGKTTEKESTTLAGTLEALKEYFAAPDNCDEKLIFAYHNGTVAGVFLGADIGKPTLDSALEGLSKQNISSVAYAAAQLCTDGATSGDKVFGIAVDTTGNLAAVQKTVAGWSTGVCVDSGAQQLNHAKDIEAVEYVCCSAGDPYVKPKPVAPKPDANGICATHLIKDDDNCFNIAERYGITVNDIEKFNGGKTWAWSSCDRILATYNMCVSEGNPPLPPPAVGTECGPLVPGTKQPASGVSMASLNPCPLKACCSNWGYCGVFPQHCDITSPSGYGPGATKPGVQNTCVSNCGMEIKQNSGPPSEFGRVGYYESWNLGRDCLWLEAKNANTDGSYTHIHWAFANIDPNTWKPVINDTFKQWADFKKLPIKKILAFGGWAYSTEAATYNIIRRAILENGNEFATQIAKFLNDEGLDGVDIDWEYPGAPDIKVDGVVIGQEGDGRGYYNFLRTLKEKVGSKSVSIAAPASFYYLKAFPIDRIASVIDYIVYMTYDLHGQWDAGKKNSFDSCDSGYCIRSHVNLTETRNTLAIITKAGVPNNKIFVGEASYGRSFRMKQEGCWGPTCEFTGTPEESFANPGRCTKTAGYLSLAEINELVSTGGKQFHDGSSNTDVLLYAGDYVAYMTPTTKDTRREDWKKLNFAGSIDWAVDLQKFSKLDQSKELKPPKDGVGCILGRDHDVETVEMCQFACWYGVCPEPLCECLLEGELDPLPPVKNNDVEDIVALDNFNVDKNRLCKFACKYGYCPEDGCTKLEKEDAESTWAPGGGKDDAYFDKYDPADYHLNAYEVRGANNKKCTIYEHGMYRDRTMAKCEAICKPEVDKAKAEGRTTNYGCAGLFPLDKPLPWDYTFSSDVGEIYGRCVCDHGLVNILADLVIEAMPAIAQIGCYIAMSTLKLIVDIGVNFIPGGKILDFGLDAVATAAQIANYAYGPDEDPLGAFEWWLSPCGGSDLVPAELKKAFDILGTVADGATSFKKPEKHAKGSGKSGDLSNPKRDSDERTRGRSPGKSGSGGGANSSTNKPTNVNGHCKAANIQACMHYSSVIAEHPAWSSLVCPQEAATKSRDREHDPYVRRELIATTVWSDQHDDGWEDASLRAEKRCQRDEYPPYYLLNRQDSAWIGSGDANDPNGQLMRWLPGKQNGNAAKMWGGQCFLPIVKKLSDKDYRSKVLNARNQHTNKLGPLHEEIYAEVTVDERPVFTVTKWEHDKAPLPNDGLDDNPCWPKGRIPSDPGFVLLSYDPWNKRKWGNTPQQYAANNPYAAQYLVPP</sequence>
<keyword evidence="15" id="KW-0732">Signal</keyword>
<keyword evidence="10" id="KW-0119">Carbohydrate metabolism</keyword>
<keyword evidence="11 13" id="KW-0326">Glycosidase</keyword>
<dbReference type="SMART" id="SM00270">
    <property type="entry name" value="ChtBD1"/>
    <property type="match status" value="1"/>
</dbReference>
<keyword evidence="9" id="KW-0843">Virulence</keyword>
<evidence type="ECO:0000256" key="12">
    <source>
        <dbReference type="ARBA" id="ARBA00023326"/>
    </source>
</evidence>
<feature type="domain" description="LysM" evidence="16">
    <location>
        <begin position="326"/>
        <end position="375"/>
    </location>
</feature>
<feature type="signal peptide" evidence="15">
    <location>
        <begin position="1"/>
        <end position="26"/>
    </location>
</feature>
<evidence type="ECO:0000256" key="8">
    <source>
        <dbReference type="ARBA" id="ARBA00023024"/>
    </source>
</evidence>
<dbReference type="PANTHER" id="PTHR47700:SF2">
    <property type="entry name" value="CHITINASE"/>
    <property type="match status" value="1"/>
</dbReference>
<organism evidence="18 19">
    <name type="scientific">Cercophora newfieldiana</name>
    <dbReference type="NCBI Taxonomy" id="92897"/>
    <lineage>
        <taxon>Eukaryota</taxon>
        <taxon>Fungi</taxon>
        <taxon>Dikarya</taxon>
        <taxon>Ascomycota</taxon>
        <taxon>Pezizomycotina</taxon>
        <taxon>Sordariomycetes</taxon>
        <taxon>Sordariomycetidae</taxon>
        <taxon>Sordariales</taxon>
        <taxon>Lasiosphaeriaceae</taxon>
        <taxon>Cercophora</taxon>
    </lineage>
</organism>
<keyword evidence="7 13" id="KW-0378">Hydrolase</keyword>
<name>A0AA40CRV8_9PEZI</name>
<dbReference type="Pfam" id="PF00187">
    <property type="entry name" value="Chitin_bind_1"/>
    <property type="match status" value="1"/>
</dbReference>
<keyword evidence="5" id="KW-0964">Secreted</keyword>
<evidence type="ECO:0000256" key="2">
    <source>
        <dbReference type="ARBA" id="ARBA00004613"/>
    </source>
</evidence>
<keyword evidence="8" id="KW-0146">Chitin degradation</keyword>
<comment type="catalytic activity">
    <reaction evidence="1">
        <text>Random endo-hydrolysis of N-acetyl-beta-D-glucosaminide (1-&gt;4)-beta-linkages in chitin and chitodextrins.</text>
        <dbReference type="EC" id="3.2.1.14"/>
    </reaction>
</comment>
<dbReference type="SMART" id="SM00636">
    <property type="entry name" value="Glyco_18"/>
    <property type="match status" value="1"/>
</dbReference>
<comment type="subcellular location">
    <subcellularLocation>
        <location evidence="2">Secreted</location>
    </subcellularLocation>
</comment>
<dbReference type="SUPFAM" id="SSF54556">
    <property type="entry name" value="Chitinase insertion domain"/>
    <property type="match status" value="1"/>
</dbReference>
<keyword evidence="6" id="KW-0147">Chitin-binding</keyword>
<evidence type="ECO:0000256" key="13">
    <source>
        <dbReference type="RuleBase" id="RU000489"/>
    </source>
</evidence>
<dbReference type="CDD" id="cd00035">
    <property type="entry name" value="ChtBD1"/>
    <property type="match status" value="1"/>
</dbReference>
<dbReference type="SUPFAM" id="SSF51445">
    <property type="entry name" value="(Trans)glycosidases"/>
    <property type="match status" value="1"/>
</dbReference>
<feature type="compositionally biased region" description="Basic and acidic residues" evidence="14">
    <location>
        <begin position="1155"/>
        <end position="1165"/>
    </location>
</feature>
<dbReference type="SMART" id="SM00257">
    <property type="entry name" value="LysM"/>
    <property type="match status" value="1"/>
</dbReference>
<evidence type="ECO:0000256" key="1">
    <source>
        <dbReference type="ARBA" id="ARBA00000822"/>
    </source>
</evidence>
<evidence type="ECO:0000256" key="15">
    <source>
        <dbReference type="SAM" id="SignalP"/>
    </source>
</evidence>
<dbReference type="EMBL" id="JAULSV010000003">
    <property type="protein sequence ID" value="KAK0648397.1"/>
    <property type="molecule type" value="Genomic_DNA"/>
</dbReference>
<dbReference type="PANTHER" id="PTHR47700">
    <property type="entry name" value="V CHITINASE, PUTATIVE (AFU_ORTHOLOGUE AFUA_6G13720)-RELATED"/>
    <property type="match status" value="1"/>
</dbReference>
<dbReference type="InterPro" id="IPR018392">
    <property type="entry name" value="LysM"/>
</dbReference>
<evidence type="ECO:0000256" key="10">
    <source>
        <dbReference type="ARBA" id="ARBA00023277"/>
    </source>
</evidence>
<evidence type="ECO:0000256" key="4">
    <source>
        <dbReference type="ARBA" id="ARBA00012729"/>
    </source>
</evidence>
<feature type="domain" description="GH18" evidence="17">
    <location>
        <begin position="471"/>
        <end position="831"/>
    </location>
</feature>
<evidence type="ECO:0000313" key="18">
    <source>
        <dbReference type="EMBL" id="KAK0648397.1"/>
    </source>
</evidence>
<evidence type="ECO:0000256" key="11">
    <source>
        <dbReference type="ARBA" id="ARBA00023295"/>
    </source>
</evidence>
<protein>
    <recommendedName>
        <fullName evidence="4">chitinase</fullName>
        <ecNumber evidence="4">3.2.1.14</ecNumber>
    </recommendedName>
</protein>
<proteinExistence type="inferred from homology"/>
<dbReference type="InterPro" id="IPR036861">
    <property type="entry name" value="Endochitinase-like_sf"/>
</dbReference>
<dbReference type="Gene3D" id="3.30.60.10">
    <property type="entry name" value="Endochitinase-like"/>
    <property type="match status" value="1"/>
</dbReference>
<dbReference type="Pfam" id="PF00704">
    <property type="entry name" value="Glyco_hydro_18"/>
    <property type="match status" value="1"/>
</dbReference>
<evidence type="ECO:0000256" key="14">
    <source>
        <dbReference type="SAM" id="MobiDB-lite"/>
    </source>
</evidence>
<evidence type="ECO:0000259" key="16">
    <source>
        <dbReference type="PROSITE" id="PS51782"/>
    </source>
</evidence>
<evidence type="ECO:0000313" key="19">
    <source>
        <dbReference type="Proteomes" id="UP001174936"/>
    </source>
</evidence>
<dbReference type="PROSITE" id="PS51782">
    <property type="entry name" value="LYSM"/>
    <property type="match status" value="1"/>
</dbReference>
<dbReference type="InterPro" id="IPR001002">
    <property type="entry name" value="Chitin-bd_1"/>
</dbReference>
<comment type="caution">
    <text evidence="18">The sequence shown here is derived from an EMBL/GenBank/DDBJ whole genome shotgun (WGS) entry which is preliminary data.</text>
</comment>
<dbReference type="InterPro" id="IPR029070">
    <property type="entry name" value="Chitinase_insertion_sf"/>
</dbReference>
<evidence type="ECO:0000256" key="5">
    <source>
        <dbReference type="ARBA" id="ARBA00022525"/>
    </source>
</evidence>
<gene>
    <name evidence="18" type="ORF">B0T16DRAFT_370797</name>
</gene>
<dbReference type="Gene3D" id="3.20.20.80">
    <property type="entry name" value="Glycosidases"/>
    <property type="match status" value="1"/>
</dbReference>
<dbReference type="InterPro" id="IPR001579">
    <property type="entry name" value="Glyco_hydro_18_chit_AS"/>
</dbReference>
<dbReference type="EC" id="3.2.1.14" evidence="4"/>
<feature type="chain" id="PRO_5041341150" description="chitinase" evidence="15">
    <location>
        <begin position="27"/>
        <end position="1430"/>
    </location>
</feature>
<dbReference type="GO" id="GO:0008061">
    <property type="term" value="F:chitin binding"/>
    <property type="evidence" value="ECO:0007669"/>
    <property type="project" value="UniProtKB-KW"/>
</dbReference>
<dbReference type="InterPro" id="IPR017853">
    <property type="entry name" value="GH"/>
</dbReference>
<dbReference type="GO" id="GO:0008843">
    <property type="term" value="F:endochitinase activity"/>
    <property type="evidence" value="ECO:0007669"/>
    <property type="project" value="UniProtKB-EC"/>
</dbReference>
<dbReference type="SUPFAM" id="SSF57016">
    <property type="entry name" value="Plant lectins/antimicrobial peptides"/>
    <property type="match status" value="1"/>
</dbReference>
<evidence type="ECO:0000256" key="9">
    <source>
        <dbReference type="ARBA" id="ARBA00023026"/>
    </source>
</evidence>
<dbReference type="Gene3D" id="3.10.350.10">
    <property type="entry name" value="LysM domain"/>
    <property type="match status" value="1"/>
</dbReference>
<evidence type="ECO:0000256" key="6">
    <source>
        <dbReference type="ARBA" id="ARBA00022669"/>
    </source>
</evidence>
<dbReference type="CDD" id="cd00118">
    <property type="entry name" value="LysM"/>
    <property type="match status" value="1"/>
</dbReference>
<evidence type="ECO:0000256" key="7">
    <source>
        <dbReference type="ARBA" id="ARBA00022801"/>
    </source>
</evidence>